<dbReference type="AlphaFoldDB" id="A0A0L0P1D9"/>
<name>A0A0L0P1D9_CANAR</name>
<evidence type="ECO:0000313" key="3">
    <source>
        <dbReference type="Proteomes" id="UP000037122"/>
    </source>
</evidence>
<dbReference type="Proteomes" id="UP000037122">
    <property type="component" value="Unassembled WGS sequence"/>
</dbReference>
<dbReference type="VEuPathDB" id="FungiDB:CJI96_0003533"/>
<gene>
    <name evidence="2" type="ORF">QG37_03260</name>
</gene>
<sequence length="599" mass="68070">MCFTRNTQWPILGQQKVTSTQLEVPVNPEVSKWASVLRASKVQITKESKRKQKPTKEPKTPTWPTLGNKDVAKKLETPRWCSLAFKPKVGNESPKPKVARDFKEADAMPVATVAKEVKANKKAELVKELNHVNWPTLGNITTQQDVVKDEAPMWCHVLKDKRPDNSPVVKKELAPLEAEKKTVGSWVVEDVNRVKTTPAEAVEKVKAVKTVEPVKVDDEVKAVEQVKVATSVKEVKAVERVKELKGGETVKVDGTKKVELVHDAEKTKKKKKAGKKLRKAKQERKRKHVRNKSVWAKKEVKPVEAVASAEVVEPVKVVDKLEDVNLVKLGEASPVDVAPRKLTHKLLGSAWREALDIGLTEKMLTNKASGRCQSAGSSFCYEETLSTRTIGAVGVGEGSEPMGITDVGHAKKTKDSVFYLPSDFVFFRHMLLEKSHKTYWPSDFYKFKSWTNDKPQRALLPKDFFKYQEWTNDKHHGAFLPKDFIRYTDWTKEVSRNSFLPGDFYKFKEYTRENNQAVYLPKDFFKYQDWTSEKDKPTYLSRDFFNMWKLAKDGARRKAASFKQSTHKQLLPLPKGLTAILSCPKLGIEVILYDPKMPL</sequence>
<dbReference type="VEuPathDB" id="FungiDB:CJJ07_004096"/>
<evidence type="ECO:0000256" key="1">
    <source>
        <dbReference type="SAM" id="MobiDB-lite"/>
    </source>
</evidence>
<dbReference type="VEuPathDB" id="FungiDB:CJI97_000565"/>
<dbReference type="EMBL" id="LGST01000021">
    <property type="protein sequence ID" value="KND99835.1"/>
    <property type="molecule type" value="Genomic_DNA"/>
</dbReference>
<reference evidence="3" key="1">
    <citation type="journal article" date="2015" name="BMC Genomics">
        <title>Draft genome of a commonly misdiagnosed multidrug resistant pathogen Candida auris.</title>
        <authorList>
            <person name="Chatterjee S."/>
            <person name="Alampalli S.V."/>
            <person name="Nageshan R.K."/>
            <person name="Chettiar S.T."/>
            <person name="Joshi S."/>
            <person name="Tatu U.S."/>
        </authorList>
    </citation>
    <scope>NUCLEOTIDE SEQUENCE [LARGE SCALE GENOMIC DNA]</scope>
    <source>
        <strain evidence="3">6684</strain>
    </source>
</reference>
<feature type="region of interest" description="Disordered" evidence="1">
    <location>
        <begin position="268"/>
        <end position="292"/>
    </location>
</feature>
<dbReference type="VEuPathDB" id="FungiDB:QG37_03260"/>
<feature type="region of interest" description="Disordered" evidence="1">
    <location>
        <begin position="44"/>
        <end position="68"/>
    </location>
</feature>
<accession>A0A0L0P1D9</accession>
<protein>
    <submittedName>
        <fullName evidence="2">Uncharacterized protein</fullName>
    </submittedName>
</protein>
<dbReference type="VEuPathDB" id="FungiDB:B9J08_000562"/>
<proteinExistence type="predicted"/>
<evidence type="ECO:0000313" key="2">
    <source>
        <dbReference type="EMBL" id="KND99835.1"/>
    </source>
</evidence>
<feature type="compositionally biased region" description="Basic residues" evidence="1">
    <location>
        <begin position="268"/>
        <end position="291"/>
    </location>
</feature>
<organism evidence="2 3">
    <name type="scientific">Candidozyma auris</name>
    <name type="common">Yeast</name>
    <name type="synonym">Candida auris</name>
    <dbReference type="NCBI Taxonomy" id="498019"/>
    <lineage>
        <taxon>Eukaryota</taxon>
        <taxon>Fungi</taxon>
        <taxon>Dikarya</taxon>
        <taxon>Ascomycota</taxon>
        <taxon>Saccharomycotina</taxon>
        <taxon>Pichiomycetes</taxon>
        <taxon>Metschnikowiaceae</taxon>
        <taxon>Candidozyma</taxon>
    </lineage>
</organism>
<dbReference type="VEuPathDB" id="FungiDB:CJJ09_002526"/>
<comment type="caution">
    <text evidence="2">The sequence shown here is derived from an EMBL/GenBank/DDBJ whole genome shotgun (WGS) entry which is preliminary data.</text>
</comment>